<dbReference type="InterPro" id="IPR002104">
    <property type="entry name" value="Integrase_catalytic"/>
</dbReference>
<dbReference type="CDD" id="cd00397">
    <property type="entry name" value="DNA_BRE_C"/>
    <property type="match status" value="1"/>
</dbReference>
<dbReference type="GO" id="GO:0006310">
    <property type="term" value="P:DNA recombination"/>
    <property type="evidence" value="ECO:0007669"/>
    <property type="project" value="UniProtKB-KW"/>
</dbReference>
<evidence type="ECO:0000313" key="3">
    <source>
        <dbReference type="EMBL" id="HFK20022.1"/>
    </source>
</evidence>
<dbReference type="AlphaFoldDB" id="A0A7C3F557"/>
<keyword evidence="1" id="KW-0233">DNA recombination</keyword>
<dbReference type="SUPFAM" id="SSF56349">
    <property type="entry name" value="DNA breaking-rejoining enzymes"/>
    <property type="match status" value="1"/>
</dbReference>
<dbReference type="InterPro" id="IPR013762">
    <property type="entry name" value="Integrase-like_cat_sf"/>
</dbReference>
<gene>
    <name evidence="3" type="ORF">ENS19_01945</name>
</gene>
<feature type="domain" description="Tyr recombinase" evidence="2">
    <location>
        <begin position="1"/>
        <end position="114"/>
    </location>
</feature>
<organism evidence="3">
    <name type="scientific">Candidatus Methanomethylicus mesodigestus</name>
    <dbReference type="NCBI Taxonomy" id="1867258"/>
    <lineage>
        <taxon>Archaea</taxon>
        <taxon>Thermoproteota</taxon>
        <taxon>Methanosuratincolia</taxon>
        <taxon>Candidatus Methanomethylicales</taxon>
        <taxon>Candidatus Methanomethylicaceae</taxon>
        <taxon>Candidatus Methanomethylicus</taxon>
    </lineage>
</organism>
<dbReference type="Gene3D" id="1.10.443.10">
    <property type="entry name" value="Intergrase catalytic core"/>
    <property type="match status" value="1"/>
</dbReference>
<dbReference type="PROSITE" id="PS51898">
    <property type="entry name" value="TYR_RECOMBINASE"/>
    <property type="match status" value="1"/>
</dbReference>
<sequence>MVGGKDLRMINVSDRLLGMLNGLVKKDEHVFSSNKNLGNLRRTFQRQHRRIAHRLANPKLLEIHFHTLRHWKATTAYRRTRDILHVKGLLGHRSMSNTLKYIHLAGEDPACDDYVSKVTRTIEEARLLMEEEFEYVCEIDGARLFRKRK</sequence>
<evidence type="ECO:0000256" key="1">
    <source>
        <dbReference type="ARBA" id="ARBA00023172"/>
    </source>
</evidence>
<name>A0A7C3F557_9CREN</name>
<reference evidence="3" key="1">
    <citation type="journal article" date="2020" name="mSystems">
        <title>Genome- and Community-Level Interaction Insights into Carbon Utilization and Element Cycling Functions of Hydrothermarchaeota in Hydrothermal Sediment.</title>
        <authorList>
            <person name="Zhou Z."/>
            <person name="Liu Y."/>
            <person name="Xu W."/>
            <person name="Pan J."/>
            <person name="Luo Z.H."/>
            <person name="Li M."/>
        </authorList>
    </citation>
    <scope>NUCLEOTIDE SEQUENCE [LARGE SCALE GENOMIC DNA]</scope>
    <source>
        <strain evidence="3">SpSt-468</strain>
    </source>
</reference>
<protein>
    <submittedName>
        <fullName evidence="3">Site-specific integrase</fullName>
    </submittedName>
</protein>
<accession>A0A7C3F557</accession>
<comment type="caution">
    <text evidence="3">The sequence shown here is derived from an EMBL/GenBank/DDBJ whole genome shotgun (WGS) entry which is preliminary data.</text>
</comment>
<dbReference type="GO" id="GO:0015074">
    <property type="term" value="P:DNA integration"/>
    <property type="evidence" value="ECO:0007669"/>
    <property type="project" value="InterPro"/>
</dbReference>
<proteinExistence type="predicted"/>
<dbReference type="Pfam" id="PF00589">
    <property type="entry name" value="Phage_integrase"/>
    <property type="match status" value="1"/>
</dbReference>
<dbReference type="GO" id="GO:0003677">
    <property type="term" value="F:DNA binding"/>
    <property type="evidence" value="ECO:0007669"/>
    <property type="project" value="InterPro"/>
</dbReference>
<evidence type="ECO:0000259" key="2">
    <source>
        <dbReference type="PROSITE" id="PS51898"/>
    </source>
</evidence>
<dbReference type="EMBL" id="DSTX01000002">
    <property type="protein sequence ID" value="HFK20022.1"/>
    <property type="molecule type" value="Genomic_DNA"/>
</dbReference>
<dbReference type="InterPro" id="IPR011010">
    <property type="entry name" value="DNA_brk_join_enz"/>
</dbReference>